<dbReference type="Proteomes" id="UP000326302">
    <property type="component" value="Unassembled WGS sequence"/>
</dbReference>
<dbReference type="OrthoDB" id="168224at2157"/>
<keyword evidence="11" id="KW-1185">Reference proteome</keyword>
<keyword evidence="2" id="KW-0520">NAD</keyword>
<evidence type="ECO:0000313" key="10">
    <source>
        <dbReference type="Proteomes" id="UP000326302"/>
    </source>
</evidence>
<dbReference type="Pfam" id="PF02826">
    <property type="entry name" value="2-Hacid_dh_C"/>
    <property type="match status" value="1"/>
</dbReference>
<dbReference type="CDD" id="cd05300">
    <property type="entry name" value="2-Hacid_dh_1"/>
    <property type="match status" value="1"/>
</dbReference>
<feature type="domain" description="D-isomer specific 2-hydroxyacid dehydrogenase NAD-binding" evidence="5">
    <location>
        <begin position="108"/>
        <end position="280"/>
    </location>
</feature>
<evidence type="ECO:0000313" key="8">
    <source>
        <dbReference type="EMBL" id="KAB7518349.1"/>
    </source>
</evidence>
<evidence type="ECO:0000256" key="1">
    <source>
        <dbReference type="ARBA" id="ARBA00023002"/>
    </source>
</evidence>
<sequence>MKILVLREGVHGTNASDYAAELRDRLPDHDIVHARTPSEERAEITDAAVATGTEITADLLDRAEELRLFAGAYAGHGHLPLNALESHGVGLTNAAGVHAPNIGEYVVGALLSHVRGFQQAYRQQDRREWQPVPVTELAGSTVTVVGLGNIGQAVVERLDPFDVETVGIRASPDLGGPADTVVGPDSLHDALAESAAVVLACPLTDATRGLIGDDELTTMPTESVLVNVARGPVVDTDALLDAIRNDRIGGATLDVTDPEPLPPEHPLWTLSAVQITPHNAGSTPRYYERLAEIVGTNVDCVERGGWGVDLDNVVIEP</sequence>
<dbReference type="SUPFAM" id="SSF52283">
    <property type="entry name" value="Formate/glycerate dehydrogenase catalytic domain-like"/>
    <property type="match status" value="1"/>
</dbReference>
<dbReference type="Proteomes" id="UP000326865">
    <property type="component" value="Unassembled WGS sequence"/>
</dbReference>
<keyword evidence="1 3" id="KW-0560">Oxidoreductase</keyword>
<dbReference type="InterPro" id="IPR006139">
    <property type="entry name" value="D-isomer_2_OHA_DH_cat_dom"/>
</dbReference>
<dbReference type="SUPFAM" id="SSF51735">
    <property type="entry name" value="NAD(P)-binding Rossmann-fold domains"/>
    <property type="match status" value="1"/>
</dbReference>
<evidence type="ECO:0000313" key="7">
    <source>
        <dbReference type="EMBL" id="KAB7517418.1"/>
    </source>
</evidence>
<accession>A0A5N5UHY7</accession>
<evidence type="ECO:0000313" key="9">
    <source>
        <dbReference type="Proteomes" id="UP000326207"/>
    </source>
</evidence>
<accession>A0A5N5U4I7</accession>
<reference evidence="9 10" key="1">
    <citation type="submission" date="2019-10" db="EMBL/GenBank/DDBJ databases">
        <title>Unraveling microbial dark matter from salterns through culturing: the case of the genus Halosegnis.</title>
        <authorList>
            <person name="Duran-Viseras A."/>
            <person name="Andrei A.-S."/>
            <person name="Vera-Gargallo B."/>
            <person name="Ghai R."/>
            <person name="Sanchez-Porro C."/>
            <person name="Ventosa A."/>
        </authorList>
    </citation>
    <scope>NUCLEOTIDE SEQUENCE [LARGE SCALE GENOMIC DNA]</scope>
    <source>
        <strain evidence="8 10">F17-44</strain>
        <strain evidence="6 11">F18-79</strain>
        <strain evidence="7 9">F19-13</strain>
    </source>
</reference>
<dbReference type="InterPro" id="IPR036291">
    <property type="entry name" value="NAD(P)-bd_dom_sf"/>
</dbReference>
<accession>A0A5N5UFF1</accession>
<gene>
    <name evidence="6" type="ORF">DM867_10680</name>
    <name evidence="8" type="ORF">DMP03_03055</name>
    <name evidence="7" type="ORF">DP108_10425</name>
</gene>
<dbReference type="AlphaFoldDB" id="A0A5N5UHY7"/>
<dbReference type="PANTHER" id="PTHR43333">
    <property type="entry name" value="2-HACID_DH_C DOMAIN-CONTAINING PROTEIN"/>
    <property type="match status" value="1"/>
</dbReference>
<name>A0A5N5UHY7_9EURY</name>
<feature type="domain" description="D-isomer specific 2-hydroxyacid dehydrogenase catalytic" evidence="4">
    <location>
        <begin position="40"/>
        <end position="304"/>
    </location>
</feature>
<protein>
    <submittedName>
        <fullName evidence="8">D-2-hydroxyacid dehydrogenase</fullName>
    </submittedName>
</protein>
<comment type="caution">
    <text evidence="8">The sequence shown here is derived from an EMBL/GenBank/DDBJ whole genome shotgun (WGS) entry which is preliminary data.</text>
</comment>
<evidence type="ECO:0000259" key="5">
    <source>
        <dbReference type="Pfam" id="PF02826"/>
    </source>
</evidence>
<evidence type="ECO:0000313" key="6">
    <source>
        <dbReference type="EMBL" id="KAB7513435.1"/>
    </source>
</evidence>
<dbReference type="PANTHER" id="PTHR43333:SF1">
    <property type="entry name" value="D-ISOMER SPECIFIC 2-HYDROXYACID DEHYDROGENASE NAD-BINDING DOMAIN-CONTAINING PROTEIN"/>
    <property type="match status" value="1"/>
</dbReference>
<proteinExistence type="inferred from homology"/>
<dbReference type="Gene3D" id="3.40.50.720">
    <property type="entry name" value="NAD(P)-binding Rossmann-like Domain"/>
    <property type="match status" value="2"/>
</dbReference>
<comment type="similarity">
    <text evidence="3">Belongs to the D-isomer specific 2-hydroxyacid dehydrogenase family.</text>
</comment>
<evidence type="ECO:0000256" key="2">
    <source>
        <dbReference type="ARBA" id="ARBA00023027"/>
    </source>
</evidence>
<dbReference type="Pfam" id="PF00389">
    <property type="entry name" value="2-Hacid_dh"/>
    <property type="match status" value="1"/>
</dbReference>
<dbReference type="InterPro" id="IPR006140">
    <property type="entry name" value="D-isomer_DH_NAD-bd"/>
</dbReference>
<dbReference type="RefSeq" id="WP_152119241.1">
    <property type="nucleotide sequence ID" value="NZ_QJOW01000001.1"/>
</dbReference>
<evidence type="ECO:0000313" key="11">
    <source>
        <dbReference type="Proteomes" id="UP000326865"/>
    </source>
</evidence>
<dbReference type="GO" id="GO:0051287">
    <property type="term" value="F:NAD binding"/>
    <property type="evidence" value="ECO:0007669"/>
    <property type="project" value="InterPro"/>
</dbReference>
<dbReference type="Proteomes" id="UP000326207">
    <property type="component" value="Unassembled WGS sequence"/>
</dbReference>
<dbReference type="EMBL" id="QMDY01000005">
    <property type="protein sequence ID" value="KAB7517418.1"/>
    <property type="molecule type" value="Genomic_DNA"/>
</dbReference>
<evidence type="ECO:0000259" key="4">
    <source>
        <dbReference type="Pfam" id="PF00389"/>
    </source>
</evidence>
<dbReference type="GO" id="GO:0016616">
    <property type="term" value="F:oxidoreductase activity, acting on the CH-OH group of donors, NAD or NADP as acceptor"/>
    <property type="evidence" value="ECO:0007669"/>
    <property type="project" value="InterPro"/>
</dbReference>
<dbReference type="EMBL" id="QKKZ01000004">
    <property type="protein sequence ID" value="KAB7513435.1"/>
    <property type="molecule type" value="Genomic_DNA"/>
</dbReference>
<evidence type="ECO:0000256" key="3">
    <source>
        <dbReference type="RuleBase" id="RU003719"/>
    </source>
</evidence>
<dbReference type="EMBL" id="QJOW01000001">
    <property type="protein sequence ID" value="KAB7518349.1"/>
    <property type="molecule type" value="Genomic_DNA"/>
</dbReference>
<organism evidence="8 10">
    <name type="scientific">Halosegnis rubeus</name>
    <dbReference type="NCBI Taxonomy" id="2212850"/>
    <lineage>
        <taxon>Archaea</taxon>
        <taxon>Methanobacteriati</taxon>
        <taxon>Methanobacteriota</taxon>
        <taxon>Stenosarchaea group</taxon>
        <taxon>Halobacteria</taxon>
        <taxon>Halobacteriales</taxon>
        <taxon>Natronomonadaceae</taxon>
        <taxon>Halosegnis</taxon>
    </lineage>
</organism>